<dbReference type="AlphaFoldDB" id="A0A317CRB6"/>
<feature type="binding site" evidence="5">
    <location>
        <position position="5"/>
    </location>
    <ligand>
        <name>Mg(2+)</name>
        <dbReference type="ChEBI" id="CHEBI:18420"/>
    </ligand>
</feature>
<dbReference type="EMBL" id="QGKM01000001">
    <property type="protein sequence ID" value="PWR00728.1"/>
    <property type="molecule type" value="Genomic_DNA"/>
</dbReference>
<keyword evidence="4 5" id="KW-0378">Hydrolase</keyword>
<comment type="caution">
    <text evidence="7">The sequence shown here is derived from an EMBL/GenBank/DDBJ whole genome shotgun (WGS) entry which is preliminary data.</text>
</comment>
<dbReference type="SUPFAM" id="SSF88723">
    <property type="entry name" value="PIN domain-like"/>
    <property type="match status" value="1"/>
</dbReference>
<comment type="similarity">
    <text evidence="5">Belongs to the PINc/VapC protein family.</text>
</comment>
<dbReference type="InterPro" id="IPR002716">
    <property type="entry name" value="PIN_dom"/>
</dbReference>
<protein>
    <recommendedName>
        <fullName evidence="5">Ribonuclease VapC</fullName>
        <shortName evidence="5">RNase VapC</shortName>
        <ecNumber evidence="5">3.1.-.-</ecNumber>
    </recommendedName>
    <alternativeName>
        <fullName evidence="5">Toxin VapC</fullName>
    </alternativeName>
</protein>
<proteinExistence type="inferred from homology"/>
<dbReference type="EC" id="3.1.-.-" evidence="5"/>
<dbReference type="GO" id="GO:0004540">
    <property type="term" value="F:RNA nuclease activity"/>
    <property type="evidence" value="ECO:0007669"/>
    <property type="project" value="InterPro"/>
</dbReference>
<dbReference type="HAMAP" id="MF_00265">
    <property type="entry name" value="VapC_Nob1"/>
    <property type="match status" value="1"/>
</dbReference>
<name>A0A317CRB6_9GAMM</name>
<dbReference type="InterPro" id="IPR029060">
    <property type="entry name" value="PIN-like_dom_sf"/>
</dbReference>
<dbReference type="Gene3D" id="3.40.50.1010">
    <property type="entry name" value="5'-nuclease"/>
    <property type="match status" value="1"/>
</dbReference>
<evidence type="ECO:0000256" key="1">
    <source>
        <dbReference type="ARBA" id="ARBA00022649"/>
    </source>
</evidence>
<dbReference type="GO" id="GO:0090729">
    <property type="term" value="F:toxin activity"/>
    <property type="evidence" value="ECO:0007669"/>
    <property type="project" value="UniProtKB-KW"/>
</dbReference>
<dbReference type="Proteomes" id="UP000245539">
    <property type="component" value="Unassembled WGS sequence"/>
</dbReference>
<reference evidence="7 8" key="1">
    <citation type="submission" date="2018-05" db="EMBL/GenBank/DDBJ databases">
        <title>Leucothrix arctica sp. nov., isolated from Arctic seawater.</title>
        <authorList>
            <person name="Choi A."/>
            <person name="Baek K."/>
        </authorList>
    </citation>
    <scope>NUCLEOTIDE SEQUENCE [LARGE SCALE GENOMIC DNA]</scope>
    <source>
        <strain evidence="7 8">JCM 18388</strain>
    </source>
</reference>
<dbReference type="GO" id="GO:0000287">
    <property type="term" value="F:magnesium ion binding"/>
    <property type="evidence" value="ECO:0007669"/>
    <property type="project" value="UniProtKB-UniRule"/>
</dbReference>
<comment type="cofactor">
    <cofactor evidence="5">
        <name>Mg(2+)</name>
        <dbReference type="ChEBI" id="CHEBI:18420"/>
    </cofactor>
</comment>
<dbReference type="Pfam" id="PF01850">
    <property type="entry name" value="PIN"/>
    <property type="match status" value="1"/>
</dbReference>
<evidence type="ECO:0000256" key="4">
    <source>
        <dbReference type="ARBA" id="ARBA00022801"/>
    </source>
</evidence>
<gene>
    <name evidence="5" type="primary">vapC</name>
    <name evidence="7" type="ORF">DKW60_00535</name>
</gene>
<keyword evidence="1 5" id="KW-1277">Toxin-antitoxin system</keyword>
<evidence type="ECO:0000256" key="2">
    <source>
        <dbReference type="ARBA" id="ARBA00022722"/>
    </source>
</evidence>
<comment type="function">
    <text evidence="5">Toxic component of a toxin-antitoxin (TA) system. An RNase.</text>
</comment>
<dbReference type="InterPro" id="IPR022907">
    <property type="entry name" value="VapC_family"/>
</dbReference>
<keyword evidence="3 5" id="KW-0479">Metal-binding</keyword>
<dbReference type="GO" id="GO:0016787">
    <property type="term" value="F:hydrolase activity"/>
    <property type="evidence" value="ECO:0007669"/>
    <property type="project" value="UniProtKB-KW"/>
</dbReference>
<keyword evidence="5" id="KW-0460">Magnesium</keyword>
<evidence type="ECO:0000256" key="5">
    <source>
        <dbReference type="HAMAP-Rule" id="MF_00265"/>
    </source>
</evidence>
<accession>A0A317CRB6</accession>
<evidence type="ECO:0000256" key="3">
    <source>
        <dbReference type="ARBA" id="ARBA00022723"/>
    </source>
</evidence>
<keyword evidence="5" id="KW-0800">Toxin</keyword>
<sequence length="146" mass="16319">MYAVDTNLLVYAHNADSAFHKPAKEFLENILNTRDDAGNFHVCIPAQVLVEFINVITWSRLESPLPLPDALRLVKQYQNSGVTILHPKASQLDTLLTLFESVTTRKKVFDIALVATLKDNGVNGLYTVNTKDFVDFDFLDVVNPLG</sequence>
<organism evidence="7 8">
    <name type="scientific">Leucothrix pacifica</name>
    <dbReference type="NCBI Taxonomy" id="1247513"/>
    <lineage>
        <taxon>Bacteria</taxon>
        <taxon>Pseudomonadati</taxon>
        <taxon>Pseudomonadota</taxon>
        <taxon>Gammaproteobacteria</taxon>
        <taxon>Thiotrichales</taxon>
        <taxon>Thiotrichaceae</taxon>
        <taxon>Leucothrix</taxon>
    </lineage>
</organism>
<dbReference type="OrthoDB" id="5623687at2"/>
<evidence type="ECO:0000259" key="6">
    <source>
        <dbReference type="Pfam" id="PF01850"/>
    </source>
</evidence>
<evidence type="ECO:0000313" key="7">
    <source>
        <dbReference type="EMBL" id="PWR00728.1"/>
    </source>
</evidence>
<feature type="binding site" evidence="5">
    <location>
        <position position="110"/>
    </location>
    <ligand>
        <name>Mg(2+)</name>
        <dbReference type="ChEBI" id="CHEBI:18420"/>
    </ligand>
</feature>
<keyword evidence="8" id="KW-1185">Reference proteome</keyword>
<evidence type="ECO:0000313" key="8">
    <source>
        <dbReference type="Proteomes" id="UP000245539"/>
    </source>
</evidence>
<feature type="domain" description="PIN" evidence="6">
    <location>
        <begin position="3"/>
        <end position="135"/>
    </location>
</feature>
<keyword evidence="2 5" id="KW-0540">Nuclease</keyword>